<feature type="compositionally biased region" description="Basic and acidic residues" evidence="1">
    <location>
        <begin position="25"/>
        <end position="42"/>
    </location>
</feature>
<gene>
    <name evidence="2" type="ORF">EJ05DRAFT_502586</name>
</gene>
<sequence length="110" mass="12336">MEKAETTRRGVWDEEVYCVLKERAKSTKGWGRAEEAKAEARKKAPSPMSGAPQHDTPPHTAPHTRNPPPRVRRTDAADQSGVGRRIFPTISGFCPPFYTTFFQSLLTPKK</sequence>
<dbReference type="RefSeq" id="XP_033598571.1">
    <property type="nucleotide sequence ID" value="XM_033747280.1"/>
</dbReference>
<reference evidence="2" key="1">
    <citation type="journal article" date="2020" name="Stud. Mycol.">
        <title>101 Dothideomycetes genomes: a test case for predicting lifestyles and emergence of pathogens.</title>
        <authorList>
            <person name="Haridas S."/>
            <person name="Albert R."/>
            <person name="Binder M."/>
            <person name="Bloem J."/>
            <person name="Labutti K."/>
            <person name="Salamov A."/>
            <person name="Andreopoulos B."/>
            <person name="Baker S."/>
            <person name="Barry K."/>
            <person name="Bills G."/>
            <person name="Bluhm B."/>
            <person name="Cannon C."/>
            <person name="Castanera R."/>
            <person name="Culley D."/>
            <person name="Daum C."/>
            <person name="Ezra D."/>
            <person name="Gonzalez J."/>
            <person name="Henrissat B."/>
            <person name="Kuo A."/>
            <person name="Liang C."/>
            <person name="Lipzen A."/>
            <person name="Lutzoni F."/>
            <person name="Magnuson J."/>
            <person name="Mondo S."/>
            <person name="Nolan M."/>
            <person name="Ohm R."/>
            <person name="Pangilinan J."/>
            <person name="Park H.-J."/>
            <person name="Ramirez L."/>
            <person name="Alfaro M."/>
            <person name="Sun H."/>
            <person name="Tritt A."/>
            <person name="Yoshinaga Y."/>
            <person name="Zwiers L.-H."/>
            <person name="Turgeon B."/>
            <person name="Goodwin S."/>
            <person name="Spatafora J."/>
            <person name="Crous P."/>
            <person name="Grigoriev I."/>
        </authorList>
    </citation>
    <scope>NUCLEOTIDE SEQUENCE</scope>
    <source>
        <strain evidence="2">CBS 121739</strain>
    </source>
</reference>
<protein>
    <submittedName>
        <fullName evidence="2">Uncharacterized protein</fullName>
    </submittedName>
</protein>
<feature type="region of interest" description="Disordered" evidence="1">
    <location>
        <begin position="25"/>
        <end position="83"/>
    </location>
</feature>
<evidence type="ECO:0000256" key="1">
    <source>
        <dbReference type="SAM" id="MobiDB-lite"/>
    </source>
</evidence>
<evidence type="ECO:0000313" key="3">
    <source>
        <dbReference type="Proteomes" id="UP000799437"/>
    </source>
</evidence>
<name>A0A6A6W2E1_9PEZI</name>
<keyword evidence="3" id="KW-1185">Reference proteome</keyword>
<evidence type="ECO:0000313" key="2">
    <source>
        <dbReference type="EMBL" id="KAF2756120.1"/>
    </source>
</evidence>
<organism evidence="2 3">
    <name type="scientific">Pseudovirgaria hyperparasitica</name>
    <dbReference type="NCBI Taxonomy" id="470096"/>
    <lineage>
        <taxon>Eukaryota</taxon>
        <taxon>Fungi</taxon>
        <taxon>Dikarya</taxon>
        <taxon>Ascomycota</taxon>
        <taxon>Pezizomycotina</taxon>
        <taxon>Dothideomycetes</taxon>
        <taxon>Dothideomycetes incertae sedis</taxon>
        <taxon>Acrospermales</taxon>
        <taxon>Acrospermaceae</taxon>
        <taxon>Pseudovirgaria</taxon>
    </lineage>
</organism>
<accession>A0A6A6W2E1</accession>
<dbReference type="GeneID" id="54488334"/>
<dbReference type="Proteomes" id="UP000799437">
    <property type="component" value="Unassembled WGS sequence"/>
</dbReference>
<dbReference type="AlphaFoldDB" id="A0A6A6W2E1"/>
<proteinExistence type="predicted"/>
<dbReference type="EMBL" id="ML996576">
    <property type="protein sequence ID" value="KAF2756120.1"/>
    <property type="molecule type" value="Genomic_DNA"/>
</dbReference>